<sequence length="583" mass="63776">MAEQQTISTPQPADAVTFTILSEGEAIPSTIDVQSISVWHELNRISSARLVILDGSPANQNFEISEMDLFIPGKKIEILAGYHSDEEKIFSGMVLKHSIKIRENGSSQLIIDCRHTAVKLTHKVKSKYFYNKAESDVWKELMDQHNITNEVSSTGNVIQQLLQYQSSDWDFIATRAELNGMFITTNNNKVLIAPPNFDQEPTETVNFGSTILAFDAEIDASSQFTEVTGRTWDYSKTEMTEVNASTSNPKTPGNIEYEELAKVLGDEPVIFKNSAKQPDEILQKWADATLMRHQLAKVRGRAKFQGIAGVEPGKIIQLQGLGDRFNGKAFVSGVQHDIRRGNWYANVQFGIDPDSFAKRFEISEKPAAQMIPAVNGLQLGTVTQLEGDPEGDDRILINLPMVDAGGDGVWTRMATYGAGDSRGIIIRPEIGDEVVVGFTNDDPNQPVLLGALNSNNLPAPIEPSDDNYEKGWVTKSGIKAIINDDKVSLNVELPSGKKLLIDEDSDLIEFGDEHGNKITMDQNGISIESGGTINLKANSGDINMEAVNWNSDIQASTKLNASGAAEFSSSGSTVIKGSIIQIN</sequence>
<dbReference type="Gene3D" id="4.10.220.110">
    <property type="match status" value="1"/>
</dbReference>
<proteinExistence type="predicted"/>
<organism evidence="2 3">
    <name type="scientific">Christiangramia crocea</name>
    <dbReference type="NCBI Taxonomy" id="2904124"/>
    <lineage>
        <taxon>Bacteria</taxon>
        <taxon>Pseudomonadati</taxon>
        <taxon>Bacteroidota</taxon>
        <taxon>Flavobacteriia</taxon>
        <taxon>Flavobacteriales</taxon>
        <taxon>Flavobacteriaceae</taxon>
        <taxon>Christiangramia</taxon>
    </lineage>
</organism>
<evidence type="ECO:0000313" key="3">
    <source>
        <dbReference type="Proteomes" id="UP001139344"/>
    </source>
</evidence>
<dbReference type="SUPFAM" id="SSF69279">
    <property type="entry name" value="Phage tail proteins"/>
    <property type="match status" value="1"/>
</dbReference>
<evidence type="ECO:0000313" key="2">
    <source>
        <dbReference type="EMBL" id="MCG9972587.1"/>
    </source>
</evidence>
<dbReference type="Gene3D" id="3.55.50.10">
    <property type="entry name" value="Baseplate protein-like domains"/>
    <property type="match status" value="1"/>
</dbReference>
<name>A0A9X2A8K4_9FLAO</name>
<protein>
    <submittedName>
        <fullName evidence="2">Type VI secretion system tip protein VgrG</fullName>
    </submittedName>
</protein>
<gene>
    <name evidence="2" type="primary">vgrG</name>
    <name evidence="2" type="ORF">LU635_13145</name>
</gene>
<evidence type="ECO:0000259" key="1">
    <source>
        <dbReference type="Pfam" id="PF04717"/>
    </source>
</evidence>
<dbReference type="NCBIfam" id="TIGR01646">
    <property type="entry name" value="vgr_GE"/>
    <property type="match status" value="1"/>
</dbReference>
<dbReference type="EMBL" id="JAJSON010000025">
    <property type="protein sequence ID" value="MCG9972587.1"/>
    <property type="molecule type" value="Genomic_DNA"/>
</dbReference>
<dbReference type="Gene3D" id="2.30.110.50">
    <property type="match status" value="1"/>
</dbReference>
<feature type="domain" description="Gp5/Type VI secretion system Vgr protein OB-fold" evidence="1">
    <location>
        <begin position="379"/>
        <end position="452"/>
    </location>
</feature>
<keyword evidence="3" id="KW-1185">Reference proteome</keyword>
<accession>A0A9X2A8K4</accession>
<dbReference type="Pfam" id="PF05954">
    <property type="entry name" value="Phage_GPD"/>
    <property type="match status" value="1"/>
</dbReference>
<dbReference type="AlphaFoldDB" id="A0A9X2A8K4"/>
<dbReference type="InterPro" id="IPR006531">
    <property type="entry name" value="Gp5/Vgr_OB"/>
</dbReference>
<dbReference type="Gene3D" id="2.40.50.230">
    <property type="entry name" value="Gp5 N-terminal domain"/>
    <property type="match status" value="1"/>
</dbReference>
<dbReference type="RefSeq" id="WP_240099953.1">
    <property type="nucleotide sequence ID" value="NZ_JAJSON010000025.1"/>
</dbReference>
<dbReference type="Pfam" id="PF04717">
    <property type="entry name" value="Phage_base_V"/>
    <property type="match status" value="1"/>
</dbReference>
<comment type="caution">
    <text evidence="2">The sequence shown here is derived from an EMBL/GenBank/DDBJ whole genome shotgun (WGS) entry which is preliminary data.</text>
</comment>
<reference evidence="2" key="1">
    <citation type="submission" date="2021-12" db="EMBL/GenBank/DDBJ databases">
        <title>Description of Gramella crocea sp. nov., a new bacterium isolated from activated sludge.</title>
        <authorList>
            <person name="Zhang X."/>
        </authorList>
    </citation>
    <scope>NUCLEOTIDE SEQUENCE</scope>
    <source>
        <strain evidence="2">YB25</strain>
    </source>
</reference>
<dbReference type="InterPro" id="IPR037026">
    <property type="entry name" value="Vgr_OB-fold_dom_sf"/>
</dbReference>
<dbReference type="SUPFAM" id="SSF69255">
    <property type="entry name" value="gp5 N-terminal domain-like"/>
    <property type="match status" value="1"/>
</dbReference>
<dbReference type="InterPro" id="IPR006533">
    <property type="entry name" value="T6SS_Vgr_RhsGE"/>
</dbReference>
<dbReference type="Proteomes" id="UP001139344">
    <property type="component" value="Unassembled WGS sequence"/>
</dbReference>